<dbReference type="Pfam" id="PF00271">
    <property type="entry name" value="Helicase_C"/>
    <property type="match status" value="1"/>
</dbReference>
<dbReference type="CDD" id="cd18793">
    <property type="entry name" value="SF2_C_SNF"/>
    <property type="match status" value="1"/>
</dbReference>
<dbReference type="Proteomes" id="UP000183404">
    <property type="component" value="Unassembled WGS sequence"/>
</dbReference>
<evidence type="ECO:0000256" key="1">
    <source>
        <dbReference type="ARBA" id="ARBA00022801"/>
    </source>
</evidence>
<dbReference type="InterPro" id="IPR001650">
    <property type="entry name" value="Helicase_C-like"/>
</dbReference>
<name>A0A1G7P0U3_THETY</name>
<dbReference type="SMART" id="SM00490">
    <property type="entry name" value="HELICc"/>
    <property type="match status" value="1"/>
</dbReference>
<protein>
    <submittedName>
        <fullName evidence="4">Superfamily II DNA or RNA helicase, SNF2 family</fullName>
    </submittedName>
</protein>
<dbReference type="PROSITE" id="PS51192">
    <property type="entry name" value="HELICASE_ATP_BIND_1"/>
    <property type="match status" value="1"/>
</dbReference>
<proteinExistence type="predicted"/>
<keyword evidence="4" id="KW-0347">Helicase</keyword>
<dbReference type="RefSeq" id="WP_074592524.1">
    <property type="nucleotide sequence ID" value="NZ_FNBS01000024.1"/>
</dbReference>
<dbReference type="AlphaFoldDB" id="A0A1G7P0U3"/>
<dbReference type="Gene3D" id="3.40.50.10810">
    <property type="entry name" value="Tandem AAA-ATPase domain"/>
    <property type="match status" value="1"/>
</dbReference>
<organism evidence="4 5">
    <name type="scientific">Thermoanaerobacter thermohydrosulfuricus</name>
    <name type="common">Clostridium thermohydrosulfuricum</name>
    <dbReference type="NCBI Taxonomy" id="1516"/>
    <lineage>
        <taxon>Bacteria</taxon>
        <taxon>Bacillati</taxon>
        <taxon>Bacillota</taxon>
        <taxon>Clostridia</taxon>
        <taxon>Thermoanaerobacterales</taxon>
        <taxon>Thermoanaerobacteraceae</taxon>
        <taxon>Thermoanaerobacter</taxon>
    </lineage>
</organism>
<dbReference type="Gene3D" id="3.40.50.300">
    <property type="entry name" value="P-loop containing nucleotide triphosphate hydrolases"/>
    <property type="match status" value="1"/>
</dbReference>
<dbReference type="InterPro" id="IPR014001">
    <property type="entry name" value="Helicase_ATP-bd"/>
</dbReference>
<evidence type="ECO:0000259" key="2">
    <source>
        <dbReference type="PROSITE" id="PS51192"/>
    </source>
</evidence>
<dbReference type="InterPro" id="IPR038718">
    <property type="entry name" value="SNF2-like_sf"/>
</dbReference>
<accession>A0A1G7P0U3</accession>
<dbReference type="PANTHER" id="PTHR10799">
    <property type="entry name" value="SNF2/RAD54 HELICASE FAMILY"/>
    <property type="match status" value="1"/>
</dbReference>
<feature type="domain" description="Helicase ATP-binding" evidence="2">
    <location>
        <begin position="473"/>
        <end position="632"/>
    </location>
</feature>
<dbReference type="InterPro" id="IPR000330">
    <property type="entry name" value="SNF2_N"/>
</dbReference>
<dbReference type="PROSITE" id="PS51194">
    <property type="entry name" value="HELICASE_CTER"/>
    <property type="match status" value="1"/>
</dbReference>
<dbReference type="InterPro" id="IPR049730">
    <property type="entry name" value="SNF2/RAD54-like_C"/>
</dbReference>
<keyword evidence="4" id="KW-0067">ATP-binding</keyword>
<dbReference type="GO" id="GO:0016787">
    <property type="term" value="F:hydrolase activity"/>
    <property type="evidence" value="ECO:0007669"/>
    <property type="project" value="UniProtKB-KW"/>
</dbReference>
<dbReference type="InterPro" id="IPR027417">
    <property type="entry name" value="P-loop_NTPase"/>
</dbReference>
<dbReference type="GO" id="GO:0004386">
    <property type="term" value="F:helicase activity"/>
    <property type="evidence" value="ECO:0007669"/>
    <property type="project" value="UniProtKB-KW"/>
</dbReference>
<dbReference type="SMART" id="SM00487">
    <property type="entry name" value="DEXDc"/>
    <property type="match status" value="1"/>
</dbReference>
<reference evidence="4 5" key="1">
    <citation type="submission" date="2016-10" db="EMBL/GenBank/DDBJ databases">
        <authorList>
            <person name="de Groot N.N."/>
        </authorList>
    </citation>
    <scope>NUCLEOTIDE SEQUENCE [LARGE SCALE GENOMIC DNA]</scope>
    <source>
        <strain evidence="4 5">DSM 569</strain>
    </source>
</reference>
<evidence type="ECO:0000313" key="5">
    <source>
        <dbReference type="Proteomes" id="UP000183404"/>
    </source>
</evidence>
<sequence>MIKISKDLSDRGIKIACHVLKKRKPVEIKIPLFLNPVEWLKDILPDEMEVLNVLEGLWQEGILQEENNFYVIPYEFLYNIAEDQRRILCLPVEDNSIKVHIKAKGILGSSDFALIPDIYIKDEKMGPLDKRIKNVVSHNGCFYLIPLNLYSLLNEIDAYKPTADPLLQAKIIAKVKYKAKSANVTFDKFLESEEVYYSEKLDVDIVKHSDDHIQIVPVLGNEIDSLLKDSKDKVLKQHNTLYGEGIKRKRIFLEDRVVQNYNKILRQGHLKGTQIPRFLTNPYSILPEDIDLSNFSKRVKELGLKVYRANPYINIKRDKDSGWFDFEIGGIIHEDTGFGLDEDGDYIRKNELKNNAKIDVEEYRHLVQKAVESGEDYINYKGNWIKIDREQASRFLNIVDNEQFRKTQRIDITRLPYVLKIYENIENLEYNETALSLKKQLTGDFSISDFRYPMYLKNCQLYEHQKEGFLWFKGLYENHMGGLLADDMGLGKTLQIISFLCYLKECNEIKPTLIIAPYTLLDVWESEIGKFSEITSVYRHTGYKRYKTHELLKNYEITLTTYETLVRDQLLLGQIDWQAVVCDEAQKIKNSTTLTTSAVKALKARIKIAMTGTPVENNLGELWCIIDYVQPGLLSSYHEFRKTYQIPIEDAISNRSEAYVEVKNKLLNTIRPVYLRRVKDGILSLPAKNEFFLEVKLTALQEKVYCQLIEDYKNKGKSESPLGVLQKLMELCAHPRLVRDEGEVNTFQLLSESGKLQRLIELLNEIKRRGEKAVIFTHYIKMQAILRKVIMDVLGINCPVINGTIKGDRMNVIDKFKESSGFGVIILSTRAAGVGITITEANNVIHYTRDWNPAVEKQATDRVYRIGQTREVNIYYPICISSRGKTVEERLNEVLQKKLQLLNEVIVPSRCLSITEENYDYLLQDFSDWSA</sequence>
<keyword evidence="4" id="KW-0547">Nucleotide-binding</keyword>
<dbReference type="SUPFAM" id="SSF52540">
    <property type="entry name" value="P-loop containing nucleoside triphosphate hydrolases"/>
    <property type="match status" value="2"/>
</dbReference>
<gene>
    <name evidence="4" type="ORF">SAMN04244560_01255</name>
</gene>
<dbReference type="GO" id="GO:0005524">
    <property type="term" value="F:ATP binding"/>
    <property type="evidence" value="ECO:0007669"/>
    <property type="project" value="InterPro"/>
</dbReference>
<evidence type="ECO:0000259" key="3">
    <source>
        <dbReference type="PROSITE" id="PS51194"/>
    </source>
</evidence>
<dbReference type="Pfam" id="PF00176">
    <property type="entry name" value="SNF2-rel_dom"/>
    <property type="match status" value="1"/>
</dbReference>
<keyword evidence="1" id="KW-0378">Hydrolase</keyword>
<feature type="domain" description="Helicase C-terminal" evidence="3">
    <location>
        <begin position="758"/>
        <end position="913"/>
    </location>
</feature>
<dbReference type="EMBL" id="FNBS01000024">
    <property type="protein sequence ID" value="SDF79863.1"/>
    <property type="molecule type" value="Genomic_DNA"/>
</dbReference>
<evidence type="ECO:0000313" key="4">
    <source>
        <dbReference type="EMBL" id="SDF79863.1"/>
    </source>
</evidence>